<dbReference type="EMBL" id="UGWI01000001">
    <property type="protein sequence ID" value="SUF38371.1"/>
    <property type="molecule type" value="Genomic_DNA"/>
</dbReference>
<evidence type="ECO:0000256" key="1">
    <source>
        <dbReference type="ARBA" id="ARBA00004561"/>
    </source>
</evidence>
<dbReference type="InterPro" id="IPR036937">
    <property type="entry name" value="Adhesion_dom_fimbrial_sf"/>
</dbReference>
<feature type="domain" description="Fimbrial-type adhesion" evidence="6">
    <location>
        <begin position="28"/>
        <end position="180"/>
    </location>
</feature>
<evidence type="ECO:0000313" key="7">
    <source>
        <dbReference type="EMBL" id="SUF38371.1"/>
    </source>
</evidence>
<feature type="chain" id="PRO_5016996293" evidence="5">
    <location>
        <begin position="23"/>
        <end position="181"/>
    </location>
</feature>
<comment type="subcellular location">
    <subcellularLocation>
        <location evidence="1">Fimbrium</location>
    </subcellularLocation>
</comment>
<dbReference type="InterPro" id="IPR050263">
    <property type="entry name" value="Bact_Fimbrial_Adh_Pro"/>
</dbReference>
<dbReference type="InterPro" id="IPR008966">
    <property type="entry name" value="Adhesion_dom_sf"/>
</dbReference>
<reference evidence="7 8" key="1">
    <citation type="submission" date="2018-06" db="EMBL/GenBank/DDBJ databases">
        <authorList>
            <consortium name="Pathogen Informatics"/>
            <person name="Doyle S."/>
        </authorList>
    </citation>
    <scope>NUCLEOTIDE SEQUENCE [LARGE SCALE GENOMIC DNA]</scope>
    <source>
        <strain evidence="7 8">NCTC9854</strain>
    </source>
</reference>
<feature type="signal peptide" evidence="5">
    <location>
        <begin position="1"/>
        <end position="22"/>
    </location>
</feature>
<accession>A0A379QA26</accession>
<evidence type="ECO:0000259" key="6">
    <source>
        <dbReference type="Pfam" id="PF00419"/>
    </source>
</evidence>
<evidence type="ECO:0000256" key="5">
    <source>
        <dbReference type="SAM" id="SignalP"/>
    </source>
</evidence>
<evidence type="ECO:0000256" key="4">
    <source>
        <dbReference type="ARBA" id="ARBA00023263"/>
    </source>
</evidence>
<keyword evidence="4" id="KW-0281">Fimbrium</keyword>
<sequence>MKGKFAATVLFTALGFASSAMAQDGEVKFTGKIIEAGCQINGSVTSSQEVKLGEVSKTAFAGTAGTTAATTKFSLVLTACPADLLGKPVAVKYDGTPDTLNNDYLQITGYGTDGIAKGVAIQLLNSDSSELPLGTESKSVTLASDAAEETSLDFFARYIATEDEVTAGNADGVVNFTLTYN</sequence>
<evidence type="ECO:0000256" key="3">
    <source>
        <dbReference type="ARBA" id="ARBA00022729"/>
    </source>
</evidence>
<evidence type="ECO:0000256" key="2">
    <source>
        <dbReference type="ARBA" id="ARBA00006671"/>
    </source>
</evidence>
<dbReference type="GO" id="GO:0009289">
    <property type="term" value="C:pilus"/>
    <property type="evidence" value="ECO:0007669"/>
    <property type="project" value="UniProtKB-SubCell"/>
</dbReference>
<organism evidence="7 8">
    <name type="scientific">Salmonella enterica</name>
    <name type="common">Salmonella choleraesuis</name>
    <dbReference type="NCBI Taxonomy" id="28901"/>
    <lineage>
        <taxon>Bacteria</taxon>
        <taxon>Pseudomonadati</taxon>
        <taxon>Pseudomonadota</taxon>
        <taxon>Gammaproteobacteria</taxon>
        <taxon>Enterobacterales</taxon>
        <taxon>Enterobacteriaceae</taxon>
        <taxon>Salmonella</taxon>
    </lineage>
</organism>
<comment type="similarity">
    <text evidence="2">Belongs to the fimbrial protein family.</text>
</comment>
<dbReference type="Gene3D" id="2.60.40.1090">
    <property type="entry name" value="Fimbrial-type adhesion domain"/>
    <property type="match status" value="1"/>
</dbReference>
<evidence type="ECO:0000313" key="8">
    <source>
        <dbReference type="Proteomes" id="UP000254773"/>
    </source>
</evidence>
<dbReference type="Proteomes" id="UP000254773">
    <property type="component" value="Unassembled WGS sequence"/>
</dbReference>
<keyword evidence="3 5" id="KW-0732">Signal</keyword>
<dbReference type="PANTHER" id="PTHR33420">
    <property type="entry name" value="FIMBRIAL SUBUNIT ELFA-RELATED"/>
    <property type="match status" value="1"/>
</dbReference>
<dbReference type="InterPro" id="IPR000259">
    <property type="entry name" value="Adhesion_dom_fimbrial"/>
</dbReference>
<gene>
    <name evidence="7" type="primary">fimA_2</name>
    <name evidence="7" type="ORF">NCTC9854_02689</name>
</gene>
<name>A0A379QA26_SALER</name>
<dbReference type="PANTHER" id="PTHR33420:SF3">
    <property type="entry name" value="FIMBRIAL SUBUNIT ELFA"/>
    <property type="match status" value="1"/>
</dbReference>
<proteinExistence type="inferred from homology"/>
<dbReference type="AlphaFoldDB" id="A0A379QA26"/>
<dbReference type="Pfam" id="PF00419">
    <property type="entry name" value="Fimbrial"/>
    <property type="match status" value="1"/>
</dbReference>
<dbReference type="SUPFAM" id="SSF49401">
    <property type="entry name" value="Bacterial adhesins"/>
    <property type="match status" value="1"/>
</dbReference>
<dbReference type="GO" id="GO:0043709">
    <property type="term" value="P:cell adhesion involved in single-species biofilm formation"/>
    <property type="evidence" value="ECO:0007669"/>
    <property type="project" value="TreeGrafter"/>
</dbReference>
<protein>
    <submittedName>
        <fullName evidence="7">Fimbrial protein</fullName>
    </submittedName>
</protein>